<dbReference type="GO" id="GO:0051252">
    <property type="term" value="P:regulation of RNA metabolic process"/>
    <property type="evidence" value="ECO:0007669"/>
    <property type="project" value="UniProtKB-ARBA"/>
</dbReference>
<feature type="region of interest" description="Disordered" evidence="5">
    <location>
        <begin position="344"/>
        <end position="382"/>
    </location>
</feature>
<dbReference type="InterPro" id="IPR000571">
    <property type="entry name" value="Znf_CCCH"/>
</dbReference>
<feature type="zinc finger region" description="C3H1-type" evidence="4">
    <location>
        <begin position="14"/>
        <end position="42"/>
    </location>
</feature>
<proteinExistence type="predicted"/>
<dbReference type="PROSITE" id="PS50103">
    <property type="entry name" value="ZF_C3H1"/>
    <property type="match status" value="1"/>
</dbReference>
<reference evidence="7 8" key="1">
    <citation type="journal article" date="2015" name="PLoS Pathog.">
        <title>Leptomonas seymouri: Adaptations to the Dixenous Life Cycle Analyzed by Genome Sequencing, Transcriptome Profiling and Co-infection with Leishmania donovani.</title>
        <authorList>
            <person name="Kraeva N."/>
            <person name="Butenko A."/>
            <person name="Hlavacova J."/>
            <person name="Kostygov A."/>
            <person name="Myskova J."/>
            <person name="Grybchuk D."/>
            <person name="Lestinova T."/>
            <person name="Votypka J."/>
            <person name="Volf P."/>
            <person name="Opperdoes F."/>
            <person name="Flegontov P."/>
            <person name="Lukes J."/>
            <person name="Yurchenko V."/>
        </authorList>
    </citation>
    <scope>NUCLEOTIDE SEQUENCE [LARGE SCALE GENOMIC DNA]</scope>
    <source>
        <strain evidence="7 8">ATCC 30220</strain>
    </source>
</reference>
<dbReference type="Proteomes" id="UP000038009">
    <property type="component" value="Unassembled WGS sequence"/>
</dbReference>
<dbReference type="Gene3D" id="4.10.1000.10">
    <property type="entry name" value="Zinc finger, CCCH-type"/>
    <property type="match status" value="1"/>
</dbReference>
<evidence type="ECO:0000259" key="6">
    <source>
        <dbReference type="PROSITE" id="PS50103"/>
    </source>
</evidence>
<evidence type="ECO:0000256" key="1">
    <source>
        <dbReference type="ARBA" id="ARBA00022723"/>
    </source>
</evidence>
<feature type="compositionally biased region" description="Basic and acidic residues" evidence="5">
    <location>
        <begin position="136"/>
        <end position="157"/>
    </location>
</feature>
<feature type="compositionally biased region" description="Polar residues" evidence="5">
    <location>
        <begin position="626"/>
        <end position="635"/>
    </location>
</feature>
<sequence>MAKNRRHDIVKPSKFKTSMCTFFMSEEGCPFGDKCAFAHGEDELRAEPKEGAPVQSTAQPEVVAATSSPTSSHTSEHGTGASGAADKGSHANSSPGKRGHQDPSGSNAATNAKCKTKKNRMDVATNSAASPGSTHDTSRGKPDATHARCRPQRERRALPPPLPMQSQGPMPSAAYNLSVAPNPPTAYALYGDLSMAYGGIPAIPGMPYYIPTVGNHPFSNINNNHHAVNVVPHMQSPIPYTTSAPPPLTFPPTQPQTTPAPPTSVTNSSMTLNQNVGSSKSSTTAAEESRRRPRQPVRHVVSSNMMAHTHSRYTSSAASAAPAEVASPQYIYGLMAASGVPQSGSPMPAAATSSTATTAAVSTSEEHRRSGNASLLSTPPHQQKPRLIVVPHKSGSGGFMVPSNIRNYHPPSTVGPTSPAHSTFSTRGETAVTAASSVNCSSGFSDVDVATNSFQQLKASPVPPTVVHIPLSSVGSDLTCTSGGKVSGDALWGPADDSLNPLTRSALPISVDDGASGGDYNALLSGLGIGGSSYTTIPLEELVRQHGTARDEDDIGFGGDFDWTGVLERWMQMTKEESAAAADSSSINVATPAAATTKKEPVLSTAPSVKEPTSSSVTAATHASSPTYLPQASRPVTSALNHKPVLMEGEGKPRVPATAEGKRKLPMVCHVSRVGGKPVPPKRRAPVMTNQFKSSCAAEAESGSVLLYCAEKNTLVYITSASGKATPTACAHASRTGVVRANEESDTSAAAAAAPARTMSPNSPATAGSALGLGLGVRFNPGRKKFSVLASDASDDDVEYYI</sequence>
<feature type="region of interest" description="Disordered" evidence="5">
    <location>
        <begin position="592"/>
        <end position="635"/>
    </location>
</feature>
<feature type="compositionally biased region" description="Polar residues" evidence="5">
    <location>
        <begin position="371"/>
        <end position="381"/>
    </location>
</feature>
<accession>A0A0N0P4Y8</accession>
<keyword evidence="3 4" id="KW-0862">Zinc</keyword>
<dbReference type="EMBL" id="LJSK01000162">
    <property type="protein sequence ID" value="KPI85846.1"/>
    <property type="molecule type" value="Genomic_DNA"/>
</dbReference>
<evidence type="ECO:0000313" key="7">
    <source>
        <dbReference type="EMBL" id="KPI85846.1"/>
    </source>
</evidence>
<evidence type="ECO:0000256" key="5">
    <source>
        <dbReference type="SAM" id="MobiDB-lite"/>
    </source>
</evidence>
<feature type="compositionally biased region" description="Low complexity" evidence="5">
    <location>
        <begin position="613"/>
        <end position="625"/>
    </location>
</feature>
<dbReference type="SUPFAM" id="SSF90229">
    <property type="entry name" value="CCCH zinc finger"/>
    <property type="match status" value="1"/>
</dbReference>
<evidence type="ECO:0000256" key="2">
    <source>
        <dbReference type="ARBA" id="ARBA00022771"/>
    </source>
</evidence>
<dbReference type="Pfam" id="PF18044">
    <property type="entry name" value="zf-CCCH_4"/>
    <property type="match status" value="1"/>
</dbReference>
<dbReference type="AlphaFoldDB" id="A0A0N0P4Y8"/>
<feature type="region of interest" description="Disordered" evidence="5">
    <location>
        <begin position="239"/>
        <end position="299"/>
    </location>
</feature>
<evidence type="ECO:0000313" key="8">
    <source>
        <dbReference type="Proteomes" id="UP000038009"/>
    </source>
</evidence>
<feature type="compositionally biased region" description="Polar residues" evidence="5">
    <location>
        <begin position="124"/>
        <end position="135"/>
    </location>
</feature>
<evidence type="ECO:0000256" key="3">
    <source>
        <dbReference type="ARBA" id="ARBA00022833"/>
    </source>
</evidence>
<keyword evidence="1 4" id="KW-0479">Metal-binding</keyword>
<comment type="caution">
    <text evidence="7">The sequence shown here is derived from an EMBL/GenBank/DDBJ whole genome shotgun (WGS) entry which is preliminary data.</text>
</comment>
<dbReference type="OMA" id="YCAEKNT"/>
<dbReference type="SMART" id="SM00356">
    <property type="entry name" value="ZnF_C3H1"/>
    <property type="match status" value="1"/>
</dbReference>
<dbReference type="OrthoDB" id="410307at2759"/>
<dbReference type="InterPro" id="IPR036855">
    <property type="entry name" value="Znf_CCCH_sf"/>
</dbReference>
<evidence type="ECO:0000256" key="4">
    <source>
        <dbReference type="PROSITE-ProRule" id="PRU00723"/>
    </source>
</evidence>
<dbReference type="FunFam" id="4.10.1000.10:FF:000003">
    <property type="entry name" value="Zinc finger CCCH domain-containing protein"/>
    <property type="match status" value="1"/>
</dbReference>
<feature type="domain" description="C3H1-type" evidence="6">
    <location>
        <begin position="14"/>
        <end position="42"/>
    </location>
</feature>
<keyword evidence="8" id="KW-1185">Reference proteome</keyword>
<dbReference type="GO" id="GO:0010468">
    <property type="term" value="P:regulation of gene expression"/>
    <property type="evidence" value="ECO:0007669"/>
    <property type="project" value="UniProtKB-ARBA"/>
</dbReference>
<dbReference type="VEuPathDB" id="TriTrypDB:Lsey_0162_0140"/>
<feature type="compositionally biased region" description="Low complexity" evidence="5">
    <location>
        <begin position="64"/>
        <end position="83"/>
    </location>
</feature>
<organism evidence="7 8">
    <name type="scientific">Leptomonas seymouri</name>
    <dbReference type="NCBI Taxonomy" id="5684"/>
    <lineage>
        <taxon>Eukaryota</taxon>
        <taxon>Discoba</taxon>
        <taxon>Euglenozoa</taxon>
        <taxon>Kinetoplastea</taxon>
        <taxon>Metakinetoplastina</taxon>
        <taxon>Trypanosomatida</taxon>
        <taxon>Trypanosomatidae</taxon>
        <taxon>Leishmaniinae</taxon>
        <taxon>Leptomonas</taxon>
    </lineage>
</organism>
<dbReference type="GO" id="GO:0008270">
    <property type="term" value="F:zinc ion binding"/>
    <property type="evidence" value="ECO:0007669"/>
    <property type="project" value="UniProtKB-KW"/>
</dbReference>
<protein>
    <submittedName>
        <fullName evidence="7">Putative zinc finger (CCCH type) protein</fullName>
    </submittedName>
</protein>
<feature type="compositionally biased region" description="Polar residues" evidence="5">
    <location>
        <begin position="267"/>
        <end position="277"/>
    </location>
</feature>
<feature type="compositionally biased region" description="Pro residues" evidence="5">
    <location>
        <begin position="244"/>
        <end position="262"/>
    </location>
</feature>
<feature type="compositionally biased region" description="Low complexity" evidence="5">
    <location>
        <begin position="349"/>
        <end position="363"/>
    </location>
</feature>
<keyword evidence="2 4" id="KW-0863">Zinc-finger</keyword>
<name>A0A0N0P4Y8_LEPSE</name>
<gene>
    <name evidence="7" type="ORF">ABL78_5100</name>
</gene>
<dbReference type="InterPro" id="IPR041367">
    <property type="entry name" value="Znf-CCCH_4"/>
</dbReference>
<feature type="region of interest" description="Disordered" evidence="5">
    <location>
        <begin position="42"/>
        <end position="169"/>
    </location>
</feature>